<keyword evidence="3" id="KW-1185">Reference proteome</keyword>
<dbReference type="RefSeq" id="WP_093004366.1">
    <property type="nucleotide sequence ID" value="NZ_FNZZ01000002.1"/>
</dbReference>
<reference evidence="3" key="1">
    <citation type="submission" date="2016-10" db="EMBL/GenBank/DDBJ databases">
        <authorList>
            <person name="Varghese N."/>
            <person name="Submissions S."/>
        </authorList>
    </citation>
    <scope>NUCLEOTIDE SEQUENCE [LARGE SCALE GENOMIC DNA]</scope>
    <source>
        <strain evidence="3">JS21-1</strain>
    </source>
</reference>
<keyword evidence="1" id="KW-1133">Transmembrane helix</keyword>
<feature type="transmembrane region" description="Helical" evidence="1">
    <location>
        <begin position="78"/>
        <end position="98"/>
    </location>
</feature>
<feature type="transmembrane region" description="Helical" evidence="1">
    <location>
        <begin position="50"/>
        <end position="71"/>
    </location>
</feature>
<keyword evidence="1" id="KW-0812">Transmembrane</keyword>
<sequence length="155" mass="15622">MSEADGHAPIESAAFPVGRTAFALGFAGLLPQIAAALLAGLGYFSGGAIAVGYAALILSFLGGMWWGLAMFLRLGQGVVVTLAVVPSLVAGALAAFAFVHLPSALVALGSAILLTLPVDRWLTTRGLAPPNWMSLRIPLSVGLGSLTIIAGVLAA</sequence>
<feature type="transmembrane region" description="Helical" evidence="1">
    <location>
        <begin position="135"/>
        <end position="154"/>
    </location>
</feature>
<dbReference type="OrthoDB" id="5297436at2"/>
<gene>
    <name evidence="2" type="ORF">SAMN05216382_1233</name>
</gene>
<proteinExistence type="predicted"/>
<keyword evidence="1" id="KW-0472">Membrane</keyword>
<evidence type="ECO:0000256" key="1">
    <source>
        <dbReference type="SAM" id="Phobius"/>
    </source>
</evidence>
<evidence type="ECO:0000313" key="2">
    <source>
        <dbReference type="EMBL" id="SEK97908.1"/>
    </source>
</evidence>
<dbReference type="Pfam" id="PF11911">
    <property type="entry name" value="DUF3429"/>
    <property type="match status" value="1"/>
</dbReference>
<accession>A0A1H7LGE5</accession>
<evidence type="ECO:0008006" key="4">
    <source>
        <dbReference type="Google" id="ProtNLM"/>
    </source>
</evidence>
<protein>
    <recommendedName>
        <fullName evidence="4">DUF3429 domain-containing protein</fullName>
    </recommendedName>
</protein>
<evidence type="ECO:0000313" key="3">
    <source>
        <dbReference type="Proteomes" id="UP000199214"/>
    </source>
</evidence>
<organism evidence="2 3">
    <name type="scientific">Sphingomonas palmae</name>
    <dbReference type="NCBI Taxonomy" id="1855283"/>
    <lineage>
        <taxon>Bacteria</taxon>
        <taxon>Pseudomonadati</taxon>
        <taxon>Pseudomonadota</taxon>
        <taxon>Alphaproteobacteria</taxon>
        <taxon>Sphingomonadales</taxon>
        <taxon>Sphingomonadaceae</taxon>
        <taxon>Sphingomonas</taxon>
    </lineage>
</organism>
<feature type="transmembrane region" description="Helical" evidence="1">
    <location>
        <begin position="21"/>
        <end position="44"/>
    </location>
</feature>
<dbReference type="STRING" id="1855283.SAMN05216382_1233"/>
<name>A0A1H7LGE5_9SPHN</name>
<dbReference type="EMBL" id="FNZZ01000002">
    <property type="protein sequence ID" value="SEK97908.1"/>
    <property type="molecule type" value="Genomic_DNA"/>
</dbReference>
<dbReference type="InterPro" id="IPR021836">
    <property type="entry name" value="DUF3429"/>
</dbReference>
<dbReference type="Proteomes" id="UP000199214">
    <property type="component" value="Unassembled WGS sequence"/>
</dbReference>
<dbReference type="AlphaFoldDB" id="A0A1H7LGE5"/>